<dbReference type="Proteomes" id="UP000799537">
    <property type="component" value="Unassembled WGS sequence"/>
</dbReference>
<keyword evidence="1" id="KW-0812">Transmembrane</keyword>
<keyword evidence="3" id="KW-1185">Reference proteome</keyword>
<sequence>MASKLHEQYDLAIFQLALYILITPFTLYAFVNACTTRRACAVKTRKSSGTFLFSNLGLIALHVVVSAPAVLVGVGASKFFTSSNFSDA</sequence>
<reference evidence="2" key="1">
    <citation type="journal article" date="2020" name="Stud. Mycol.">
        <title>101 Dothideomycetes genomes: a test case for predicting lifestyles and emergence of pathogens.</title>
        <authorList>
            <person name="Haridas S."/>
            <person name="Albert R."/>
            <person name="Binder M."/>
            <person name="Bloem J."/>
            <person name="Labutti K."/>
            <person name="Salamov A."/>
            <person name="Andreopoulos B."/>
            <person name="Baker S."/>
            <person name="Barry K."/>
            <person name="Bills G."/>
            <person name="Bluhm B."/>
            <person name="Cannon C."/>
            <person name="Castanera R."/>
            <person name="Culley D."/>
            <person name="Daum C."/>
            <person name="Ezra D."/>
            <person name="Gonzalez J."/>
            <person name="Henrissat B."/>
            <person name="Kuo A."/>
            <person name="Liang C."/>
            <person name="Lipzen A."/>
            <person name="Lutzoni F."/>
            <person name="Magnuson J."/>
            <person name="Mondo S."/>
            <person name="Nolan M."/>
            <person name="Ohm R."/>
            <person name="Pangilinan J."/>
            <person name="Park H.-J."/>
            <person name="Ramirez L."/>
            <person name="Alfaro M."/>
            <person name="Sun H."/>
            <person name="Tritt A."/>
            <person name="Yoshinaga Y."/>
            <person name="Zwiers L.-H."/>
            <person name="Turgeon B."/>
            <person name="Goodwin S."/>
            <person name="Spatafora J."/>
            <person name="Crous P."/>
            <person name="Grigoriev I."/>
        </authorList>
    </citation>
    <scope>NUCLEOTIDE SEQUENCE</scope>
    <source>
        <strain evidence="2">ATCC 36951</strain>
    </source>
</reference>
<keyword evidence="1" id="KW-0472">Membrane</keyword>
<dbReference type="GeneID" id="54559999"/>
<protein>
    <submittedName>
        <fullName evidence="2">Uncharacterized protein</fullName>
    </submittedName>
</protein>
<dbReference type="AlphaFoldDB" id="A0A6A6CL54"/>
<accession>A0A6A6CL54</accession>
<evidence type="ECO:0000313" key="3">
    <source>
        <dbReference type="Proteomes" id="UP000799537"/>
    </source>
</evidence>
<organism evidence="2 3">
    <name type="scientific">Zasmidium cellare ATCC 36951</name>
    <dbReference type="NCBI Taxonomy" id="1080233"/>
    <lineage>
        <taxon>Eukaryota</taxon>
        <taxon>Fungi</taxon>
        <taxon>Dikarya</taxon>
        <taxon>Ascomycota</taxon>
        <taxon>Pezizomycotina</taxon>
        <taxon>Dothideomycetes</taxon>
        <taxon>Dothideomycetidae</taxon>
        <taxon>Mycosphaerellales</taxon>
        <taxon>Mycosphaerellaceae</taxon>
        <taxon>Zasmidium</taxon>
    </lineage>
</organism>
<keyword evidence="1" id="KW-1133">Transmembrane helix</keyword>
<gene>
    <name evidence="2" type="ORF">M409DRAFT_23293</name>
</gene>
<name>A0A6A6CL54_ZASCE</name>
<proteinExistence type="predicted"/>
<feature type="transmembrane region" description="Helical" evidence="1">
    <location>
        <begin position="52"/>
        <end position="76"/>
    </location>
</feature>
<feature type="transmembrane region" description="Helical" evidence="1">
    <location>
        <begin position="12"/>
        <end position="31"/>
    </location>
</feature>
<dbReference type="EMBL" id="ML993596">
    <property type="protein sequence ID" value="KAF2166662.1"/>
    <property type="molecule type" value="Genomic_DNA"/>
</dbReference>
<dbReference type="RefSeq" id="XP_033667551.1">
    <property type="nucleotide sequence ID" value="XM_033806727.1"/>
</dbReference>
<evidence type="ECO:0000313" key="2">
    <source>
        <dbReference type="EMBL" id="KAF2166662.1"/>
    </source>
</evidence>
<evidence type="ECO:0000256" key="1">
    <source>
        <dbReference type="SAM" id="Phobius"/>
    </source>
</evidence>